<dbReference type="RefSeq" id="WP_213411006.1">
    <property type="nucleotide sequence ID" value="NZ_BOVK01000015.1"/>
</dbReference>
<evidence type="ECO:0000313" key="2">
    <source>
        <dbReference type="Proteomes" id="UP000677918"/>
    </source>
</evidence>
<dbReference type="InterPro" id="IPR025550">
    <property type="entry name" value="YycC"/>
</dbReference>
<dbReference type="EMBL" id="BOVK01000015">
    <property type="protein sequence ID" value="GIQ68422.1"/>
    <property type="molecule type" value="Genomic_DNA"/>
</dbReference>
<gene>
    <name evidence="1" type="ORF">XYCOK13_12460</name>
</gene>
<evidence type="ECO:0000313" key="1">
    <source>
        <dbReference type="EMBL" id="GIQ68422.1"/>
    </source>
</evidence>
<dbReference type="AlphaFoldDB" id="A0A8J4M209"/>
<comment type="caution">
    <text evidence="1">The sequence shown here is derived from an EMBL/GenBank/DDBJ whole genome shotgun (WGS) entry which is preliminary data.</text>
</comment>
<organism evidence="1 2">
    <name type="scientific">Xylanibacillus composti</name>
    <dbReference type="NCBI Taxonomy" id="1572762"/>
    <lineage>
        <taxon>Bacteria</taxon>
        <taxon>Bacillati</taxon>
        <taxon>Bacillota</taxon>
        <taxon>Bacilli</taxon>
        <taxon>Bacillales</taxon>
        <taxon>Paenibacillaceae</taxon>
        <taxon>Xylanibacillus</taxon>
    </lineage>
</organism>
<name>A0A8J4M209_9BACL</name>
<accession>A0A8J4M209</accession>
<proteinExistence type="predicted"/>
<sequence>MRPLQITAETAQMLAKKLNVPIEHIMHMPRHILLEKIAALSEDDAQEQANPNEKEAEK</sequence>
<evidence type="ECO:0008006" key="3">
    <source>
        <dbReference type="Google" id="ProtNLM"/>
    </source>
</evidence>
<dbReference type="Pfam" id="PF14174">
    <property type="entry name" value="YycC"/>
    <property type="match status" value="1"/>
</dbReference>
<protein>
    <recommendedName>
        <fullName evidence="3">YycC family protein</fullName>
    </recommendedName>
</protein>
<keyword evidence="2" id="KW-1185">Reference proteome</keyword>
<dbReference type="Proteomes" id="UP000677918">
    <property type="component" value="Unassembled WGS sequence"/>
</dbReference>
<reference evidence="1" key="1">
    <citation type="submission" date="2021-04" db="EMBL/GenBank/DDBJ databases">
        <title>Draft genome sequence of Xylanibacillus composti strain K13.</title>
        <authorList>
            <person name="Uke A."/>
            <person name="Chhe C."/>
            <person name="Baramee S."/>
            <person name="Kosugi A."/>
        </authorList>
    </citation>
    <scope>NUCLEOTIDE SEQUENCE</scope>
    <source>
        <strain evidence="1">K13</strain>
    </source>
</reference>